<keyword evidence="11" id="KW-1185">Reference proteome</keyword>
<dbReference type="PANTHER" id="PTHR30572:SF4">
    <property type="entry name" value="ABC TRANSPORTER PERMEASE YTRF"/>
    <property type="match status" value="1"/>
</dbReference>
<feature type="transmembrane region" description="Helical" evidence="7">
    <location>
        <begin position="26"/>
        <end position="46"/>
    </location>
</feature>
<dbReference type="GO" id="GO:0005886">
    <property type="term" value="C:plasma membrane"/>
    <property type="evidence" value="ECO:0007669"/>
    <property type="project" value="UniProtKB-SubCell"/>
</dbReference>
<keyword evidence="3 7" id="KW-0812">Transmembrane</keyword>
<feature type="domain" description="MacB-like periplasmic core" evidence="9">
    <location>
        <begin position="25"/>
        <end position="253"/>
    </location>
</feature>
<organism evidence="10 11">
    <name type="scientific">Inhella inkyongensis</name>
    <dbReference type="NCBI Taxonomy" id="392593"/>
    <lineage>
        <taxon>Bacteria</taxon>
        <taxon>Pseudomonadati</taxon>
        <taxon>Pseudomonadota</taxon>
        <taxon>Betaproteobacteria</taxon>
        <taxon>Burkholderiales</taxon>
        <taxon>Sphaerotilaceae</taxon>
        <taxon>Inhella</taxon>
    </lineage>
</organism>
<sequence length="413" mass="42547">MRPGRLQIDLLREALRALSANRLRTGLTLLGLVIGVASVVLMLGIGEGSRERVAESIASLGSDQLIINAGGGATGPLRGSAGTLPSLSLDDLEAVAELAGVRAVAPVHSVQMRAVAGAQNKNTQLVGSSVDYLAVQHWPLQEGRNFTATEARSAAGVALIGVTVLRELFPDLPQGASVLGQQIRLQRQSVEIIGVLAAKGQGFGGQDQDDLILMPVHTVQRRLAGSAFPGTVGLGLVSVEGAKPAVEAQIQALLRQRHRLSAGAEDDFSIRDMAALSASLALVSQVLSLLLGAIALISLLVGGIGVMNIMLVSVSERTREIGLRMALGASSSAICAQFLWEAAWLSAVGAACGLALGLGLGMALEASGSLHVVIKSWSLLTSVGVALTVGMGFGWWPAQRAAALLPSEALRSA</sequence>
<evidence type="ECO:0000256" key="2">
    <source>
        <dbReference type="ARBA" id="ARBA00022475"/>
    </source>
</evidence>
<feature type="transmembrane region" description="Helical" evidence="7">
    <location>
        <begin position="286"/>
        <end position="309"/>
    </location>
</feature>
<dbReference type="RefSeq" id="WP_175423660.1">
    <property type="nucleotide sequence ID" value="NZ_CP040709.1"/>
</dbReference>
<dbReference type="InterPro" id="IPR003838">
    <property type="entry name" value="ABC3_permease_C"/>
</dbReference>
<dbReference type="InterPro" id="IPR050250">
    <property type="entry name" value="Macrolide_Exporter_MacB"/>
</dbReference>
<dbReference type="PANTHER" id="PTHR30572">
    <property type="entry name" value="MEMBRANE COMPONENT OF TRANSPORTER-RELATED"/>
    <property type="match status" value="1"/>
</dbReference>
<evidence type="ECO:0000259" key="9">
    <source>
        <dbReference type="Pfam" id="PF12704"/>
    </source>
</evidence>
<evidence type="ECO:0000313" key="10">
    <source>
        <dbReference type="EMBL" id="MBB5203794.1"/>
    </source>
</evidence>
<keyword evidence="5 7" id="KW-0472">Membrane</keyword>
<dbReference type="AlphaFoldDB" id="A0A840S4P3"/>
<proteinExistence type="inferred from homology"/>
<feature type="transmembrane region" description="Helical" evidence="7">
    <location>
        <begin position="346"/>
        <end position="364"/>
    </location>
</feature>
<name>A0A840S4P3_9BURK</name>
<feature type="domain" description="ABC3 transporter permease C-terminal" evidence="8">
    <location>
        <begin position="293"/>
        <end position="402"/>
    </location>
</feature>
<evidence type="ECO:0000256" key="7">
    <source>
        <dbReference type="SAM" id="Phobius"/>
    </source>
</evidence>
<keyword evidence="4 7" id="KW-1133">Transmembrane helix</keyword>
<evidence type="ECO:0000259" key="8">
    <source>
        <dbReference type="Pfam" id="PF02687"/>
    </source>
</evidence>
<dbReference type="InterPro" id="IPR025857">
    <property type="entry name" value="MacB_PCD"/>
</dbReference>
<dbReference type="GO" id="GO:0022857">
    <property type="term" value="F:transmembrane transporter activity"/>
    <property type="evidence" value="ECO:0007669"/>
    <property type="project" value="TreeGrafter"/>
</dbReference>
<protein>
    <submittedName>
        <fullName evidence="10">Putative ABC transport system permease protein</fullName>
    </submittedName>
</protein>
<feature type="transmembrane region" description="Helical" evidence="7">
    <location>
        <begin position="376"/>
        <end position="396"/>
    </location>
</feature>
<comment type="similarity">
    <text evidence="6">Belongs to the ABC-4 integral membrane protein family.</text>
</comment>
<evidence type="ECO:0000313" key="11">
    <source>
        <dbReference type="Proteomes" id="UP000554837"/>
    </source>
</evidence>
<keyword evidence="2" id="KW-1003">Cell membrane</keyword>
<comment type="caution">
    <text evidence="10">The sequence shown here is derived from an EMBL/GenBank/DDBJ whole genome shotgun (WGS) entry which is preliminary data.</text>
</comment>
<evidence type="ECO:0000256" key="6">
    <source>
        <dbReference type="ARBA" id="ARBA00038076"/>
    </source>
</evidence>
<gene>
    <name evidence="10" type="ORF">HNQ51_001087</name>
</gene>
<dbReference type="Proteomes" id="UP000554837">
    <property type="component" value="Unassembled WGS sequence"/>
</dbReference>
<dbReference type="Pfam" id="PF12704">
    <property type="entry name" value="MacB_PCD"/>
    <property type="match status" value="1"/>
</dbReference>
<dbReference type="EMBL" id="JACHHO010000001">
    <property type="protein sequence ID" value="MBB5203794.1"/>
    <property type="molecule type" value="Genomic_DNA"/>
</dbReference>
<dbReference type="Pfam" id="PF02687">
    <property type="entry name" value="FtsX"/>
    <property type="match status" value="1"/>
</dbReference>
<evidence type="ECO:0000256" key="4">
    <source>
        <dbReference type="ARBA" id="ARBA00022989"/>
    </source>
</evidence>
<evidence type="ECO:0000256" key="1">
    <source>
        <dbReference type="ARBA" id="ARBA00004651"/>
    </source>
</evidence>
<accession>A0A840S4P3</accession>
<evidence type="ECO:0000256" key="3">
    <source>
        <dbReference type="ARBA" id="ARBA00022692"/>
    </source>
</evidence>
<evidence type="ECO:0000256" key="5">
    <source>
        <dbReference type="ARBA" id="ARBA00023136"/>
    </source>
</evidence>
<reference evidence="10 11" key="1">
    <citation type="submission" date="2020-08" db="EMBL/GenBank/DDBJ databases">
        <title>Genomic Encyclopedia of Type Strains, Phase IV (KMG-IV): sequencing the most valuable type-strain genomes for metagenomic binning, comparative biology and taxonomic classification.</title>
        <authorList>
            <person name="Goeker M."/>
        </authorList>
    </citation>
    <scope>NUCLEOTIDE SEQUENCE [LARGE SCALE GENOMIC DNA]</scope>
    <source>
        <strain evidence="10 11">DSM 23958</strain>
    </source>
</reference>
<comment type="subcellular location">
    <subcellularLocation>
        <location evidence="1">Cell membrane</location>
        <topology evidence="1">Multi-pass membrane protein</topology>
    </subcellularLocation>
</comment>